<dbReference type="InterPro" id="IPR037401">
    <property type="entry name" value="SnoaL-like"/>
</dbReference>
<dbReference type="Gene3D" id="3.10.450.50">
    <property type="match status" value="1"/>
</dbReference>
<dbReference type="EMBL" id="AJYW02000141">
    <property type="protein sequence ID" value="OEE75670.1"/>
    <property type="molecule type" value="Genomic_DNA"/>
</dbReference>
<comment type="caution">
    <text evidence="2">The sequence shown here is derived from an EMBL/GenBank/DDBJ whole genome shotgun (WGS) entry which is preliminary data.</text>
</comment>
<reference evidence="2 3" key="1">
    <citation type="journal article" date="2012" name="Science">
        <title>Ecological populations of bacteria act as socially cohesive units of antibiotic production and resistance.</title>
        <authorList>
            <person name="Cordero O.X."/>
            <person name="Wildschutte H."/>
            <person name="Kirkup B."/>
            <person name="Proehl S."/>
            <person name="Ngo L."/>
            <person name="Hussain F."/>
            <person name="Le Roux F."/>
            <person name="Mincer T."/>
            <person name="Polz M.F."/>
        </authorList>
    </citation>
    <scope>NUCLEOTIDE SEQUENCE [LARGE SCALE GENOMIC DNA]</scope>
    <source>
        <strain evidence="2 3">FF-238</strain>
    </source>
</reference>
<dbReference type="SUPFAM" id="SSF54427">
    <property type="entry name" value="NTF2-like"/>
    <property type="match status" value="1"/>
</dbReference>
<dbReference type="RefSeq" id="WP_017052133.1">
    <property type="nucleotide sequence ID" value="NZ_AJYW02000141.1"/>
</dbReference>
<dbReference type="InterPro" id="IPR032710">
    <property type="entry name" value="NTF2-like_dom_sf"/>
</dbReference>
<gene>
    <name evidence="2" type="ORF">A130_05400</name>
</gene>
<evidence type="ECO:0000313" key="3">
    <source>
        <dbReference type="Proteomes" id="UP000094165"/>
    </source>
</evidence>
<organism evidence="2 3">
    <name type="scientific">Vibrio genomosp. F6 str. FF-238</name>
    <dbReference type="NCBI Taxonomy" id="1191298"/>
    <lineage>
        <taxon>Bacteria</taxon>
        <taxon>Pseudomonadati</taxon>
        <taxon>Pseudomonadota</taxon>
        <taxon>Gammaproteobacteria</taxon>
        <taxon>Vibrionales</taxon>
        <taxon>Vibrionaceae</taxon>
        <taxon>Vibrio</taxon>
    </lineage>
</organism>
<dbReference type="Proteomes" id="UP000094165">
    <property type="component" value="Unassembled WGS sequence"/>
</dbReference>
<proteinExistence type="predicted"/>
<feature type="domain" description="SnoaL-like" evidence="1">
    <location>
        <begin position="8"/>
        <end position="109"/>
    </location>
</feature>
<evidence type="ECO:0000313" key="2">
    <source>
        <dbReference type="EMBL" id="OEE75670.1"/>
    </source>
</evidence>
<sequence length="139" mass="16204">MNIEVVSDIYQKLSRDNLHLLDGIYHHDVVFEDAAHRLEGWNELLDYFESLYQNVHRCDFDIHTQQQVGDSGFLTWSMSLQHPKLQGGQTVTVNGASHLKFQNDKVIYHRDYFDLGEMIYENIPLLGSVIRSIKQRLGQ</sequence>
<accession>A0A1E5CY11</accession>
<protein>
    <submittedName>
        <fullName evidence="2">Transcriptional regulator</fullName>
    </submittedName>
</protein>
<dbReference type="Pfam" id="PF12680">
    <property type="entry name" value="SnoaL_2"/>
    <property type="match status" value="1"/>
</dbReference>
<keyword evidence="3" id="KW-1185">Reference proteome</keyword>
<name>A0A1E5CY11_9VIBR</name>
<dbReference type="AlphaFoldDB" id="A0A1E5CY11"/>
<evidence type="ECO:0000259" key="1">
    <source>
        <dbReference type="Pfam" id="PF12680"/>
    </source>
</evidence>